<dbReference type="GO" id="GO:0036297">
    <property type="term" value="P:interstrand cross-link repair"/>
    <property type="evidence" value="ECO:0007669"/>
    <property type="project" value="InterPro"/>
</dbReference>
<keyword evidence="6 8" id="KW-0460">Magnesium</keyword>
<comment type="function">
    <text evidence="8">Nuclease required for the repair of DNA interstrand cross-links (ICL). Acts as a 5'-3' exonuclease that anchors at a cut end of DNA and cleaves DNA successively at every third nucleotide, allowing to excise an ICL from one strand through flanking incisions.</text>
</comment>
<dbReference type="Proteomes" id="UP000054107">
    <property type="component" value="Unassembled WGS sequence"/>
</dbReference>
<keyword evidence="8" id="KW-0227">DNA damage</keyword>
<reference evidence="11 12" key="1">
    <citation type="submission" date="2014-09" db="EMBL/GenBank/DDBJ databases">
        <authorList>
            <person name="Ellenberger Sabrina"/>
        </authorList>
    </citation>
    <scope>NUCLEOTIDE SEQUENCE [LARGE SCALE GENOMIC DNA]</scope>
    <source>
        <strain evidence="11 12">CBS 412.66</strain>
    </source>
</reference>
<dbReference type="GO" id="GO:0046872">
    <property type="term" value="F:metal ion binding"/>
    <property type="evidence" value="ECO:0007669"/>
    <property type="project" value="UniProtKB-KW"/>
</dbReference>
<dbReference type="InterPro" id="IPR049126">
    <property type="entry name" value="FAN1-like_TPR"/>
</dbReference>
<keyword evidence="7 8" id="KW-0464">Manganese</keyword>
<evidence type="ECO:0000256" key="7">
    <source>
        <dbReference type="ARBA" id="ARBA00023211"/>
    </source>
</evidence>
<name>A0A0B7N784_9FUNG</name>
<keyword evidence="3 8" id="KW-0540">Nuclease</keyword>
<dbReference type="OrthoDB" id="76364at2759"/>
<comment type="catalytic activity">
    <reaction evidence="1 8">
        <text>Hydrolytically removes 5'-nucleotides successively from the 3'-hydroxy termini of 3'-hydroxy-terminated oligonucleotides.</text>
        <dbReference type="EC" id="3.1.4.1"/>
    </reaction>
</comment>
<evidence type="ECO:0000256" key="4">
    <source>
        <dbReference type="ARBA" id="ARBA00022723"/>
    </source>
</evidence>
<feature type="region of interest" description="Disordered" evidence="9">
    <location>
        <begin position="1"/>
        <end position="43"/>
    </location>
</feature>
<dbReference type="EC" id="3.1.4.1" evidence="8"/>
<sequence>MDGSNKRNLEDDHDAITMKKARQLDLSPKGSSSSPPPETVKEPEFFTTSMYTDEFNTMLETVLENESFLFNEQELDVFETFKSLQDESKHLIVRLIMRKPQWLRKSRIDYSSHVRDLDRSAADLESQGFLLTNITDFSEAIDILSKDELKCIARERNIQMPSDNSKKSDFQQEILKFASTSSIVAESTKAKTEKLWASINMHLGSCIKVNPSYRKPFEKLQIVYYRVNFLDNTNPISSSILAKTSKRIYPEYTVCRSSGIWTSREDYSKYEQALKAEQEFHNLEENLKAFNNTKTYRIPAEGGDPRIREKMIEAWTVCENYISIWEECIAEAQERPYYLRRFEAGWIYTRLIDHGTELLGKMHEYELEVLILKKLLNQEIYRIGKRGKWYDRMALVQTTHIKSDPPRLQKKIALQTCIDAIHDPRVHQIYLLDIHKRIMRLEKDLCVPRREQHDFGYMNLKPPKEITIYGERISEEIVGKKSIWRSDNGAECSVEQVALEYYQKKGLKGLHCENGYINALDGKMVLLFWDIIFASIPGVFETPYQSEPLDLRTDAFYESRIDLINTRLREIESGQYLNIIKQVDDRERPKNTTSIGINWNYEQQSIMEIAECIGPSALAALSKLFFEQFGQRQGGIPDLCCWNYEKKQCLFSEVKGPRDKLSKTQQIWLEALSGFGLQAEVCHVQVWKGEDVFL</sequence>
<gene>
    <name evidence="11" type="primary">PARPA_07369.1 scaffold 27460</name>
</gene>
<evidence type="ECO:0000256" key="9">
    <source>
        <dbReference type="SAM" id="MobiDB-lite"/>
    </source>
</evidence>
<dbReference type="PANTHER" id="PTHR15749:SF4">
    <property type="entry name" value="FANCONI-ASSOCIATED NUCLEASE 1"/>
    <property type="match status" value="1"/>
</dbReference>
<dbReference type="EMBL" id="LN729513">
    <property type="protein sequence ID" value="CEP13314.1"/>
    <property type="molecule type" value="Genomic_DNA"/>
</dbReference>
<dbReference type="GO" id="GO:0070336">
    <property type="term" value="F:flap-structured DNA binding"/>
    <property type="evidence" value="ECO:0007669"/>
    <property type="project" value="TreeGrafter"/>
</dbReference>
<dbReference type="GO" id="GO:0004528">
    <property type="term" value="F:phosphodiesterase I activity"/>
    <property type="evidence" value="ECO:0007669"/>
    <property type="project" value="UniProtKB-EC"/>
</dbReference>
<dbReference type="CDD" id="cd22326">
    <property type="entry name" value="FAN1-like"/>
    <property type="match status" value="1"/>
</dbReference>
<proteinExistence type="inferred from homology"/>
<evidence type="ECO:0000256" key="2">
    <source>
        <dbReference type="ARBA" id="ARBA00005533"/>
    </source>
</evidence>
<evidence type="ECO:0000256" key="6">
    <source>
        <dbReference type="ARBA" id="ARBA00022842"/>
    </source>
</evidence>
<dbReference type="InterPro" id="IPR014883">
    <property type="entry name" value="VRR_NUC"/>
</dbReference>
<feature type="domain" description="VRR-NUC" evidence="10">
    <location>
        <begin position="571"/>
        <end position="686"/>
    </location>
</feature>
<comment type="cofactor">
    <cofactor evidence="8">
        <name>Mg(2+)</name>
        <dbReference type="ChEBI" id="CHEBI:18420"/>
    </cofactor>
    <cofactor evidence="8">
        <name>Mn(2+)</name>
        <dbReference type="ChEBI" id="CHEBI:29035"/>
    </cofactor>
</comment>
<keyword evidence="5 8" id="KW-0378">Hydrolase</keyword>
<dbReference type="STRING" id="35722.A0A0B7N784"/>
<dbReference type="Pfam" id="PF21170">
    <property type="entry name" value="FAN1_TPR"/>
    <property type="match status" value="1"/>
</dbReference>
<evidence type="ECO:0000313" key="12">
    <source>
        <dbReference type="Proteomes" id="UP000054107"/>
    </source>
</evidence>
<evidence type="ECO:0000256" key="5">
    <source>
        <dbReference type="ARBA" id="ARBA00022801"/>
    </source>
</evidence>
<keyword evidence="8" id="KW-0234">DNA repair</keyword>
<dbReference type="AlphaFoldDB" id="A0A0B7N784"/>
<dbReference type="GO" id="GO:0005634">
    <property type="term" value="C:nucleus"/>
    <property type="evidence" value="ECO:0007669"/>
    <property type="project" value="UniProtKB-SubCell"/>
</dbReference>
<keyword evidence="12" id="KW-1185">Reference proteome</keyword>
<dbReference type="Gene3D" id="3.40.1350.10">
    <property type="match status" value="1"/>
</dbReference>
<dbReference type="Pfam" id="PF08774">
    <property type="entry name" value="VRR_NUC"/>
    <property type="match status" value="1"/>
</dbReference>
<feature type="compositionally biased region" description="Basic and acidic residues" evidence="9">
    <location>
        <begin position="1"/>
        <end position="17"/>
    </location>
</feature>
<dbReference type="InterPro" id="IPR011856">
    <property type="entry name" value="tRNA_endonuc-like_dom_sf"/>
</dbReference>
<keyword evidence="8" id="KW-0539">Nucleus</keyword>
<comment type="subcellular location">
    <subcellularLocation>
        <location evidence="8">Nucleus</location>
    </subcellularLocation>
</comment>
<dbReference type="PANTHER" id="PTHR15749">
    <property type="entry name" value="FANCONI-ASSOCIATED NUCLEASE 1"/>
    <property type="match status" value="1"/>
</dbReference>
<dbReference type="InterPro" id="IPR033315">
    <property type="entry name" value="Fan1-like"/>
</dbReference>
<dbReference type="Pfam" id="PF21315">
    <property type="entry name" value="FAN1_HTH"/>
    <property type="match status" value="1"/>
</dbReference>
<evidence type="ECO:0000256" key="3">
    <source>
        <dbReference type="ARBA" id="ARBA00022722"/>
    </source>
</evidence>
<comment type="similarity">
    <text evidence="2 8">Belongs to the FAN1 family.</text>
</comment>
<accession>A0A0B7N784</accession>
<dbReference type="GO" id="GO:0017108">
    <property type="term" value="F:5'-flap endonuclease activity"/>
    <property type="evidence" value="ECO:0007669"/>
    <property type="project" value="TreeGrafter"/>
</dbReference>
<keyword evidence="4 8" id="KW-0479">Metal-binding</keyword>
<evidence type="ECO:0000256" key="1">
    <source>
        <dbReference type="ARBA" id="ARBA00000983"/>
    </source>
</evidence>
<dbReference type="InterPro" id="IPR049125">
    <property type="entry name" value="FAN1-like_WH"/>
</dbReference>
<evidence type="ECO:0000259" key="10">
    <source>
        <dbReference type="SMART" id="SM00990"/>
    </source>
</evidence>
<evidence type="ECO:0000256" key="8">
    <source>
        <dbReference type="RuleBase" id="RU365033"/>
    </source>
</evidence>
<dbReference type="InterPro" id="IPR049132">
    <property type="entry name" value="FAN1-like_euk"/>
</dbReference>
<evidence type="ECO:0000313" key="11">
    <source>
        <dbReference type="EMBL" id="CEP13314.1"/>
    </source>
</evidence>
<protein>
    <recommendedName>
        <fullName evidence="8">Fanconi-associated nuclease</fullName>
        <ecNumber evidence="8">3.1.4.1</ecNumber>
    </recommendedName>
</protein>
<dbReference type="SMART" id="SM00990">
    <property type="entry name" value="VRR_NUC"/>
    <property type="match status" value="1"/>
</dbReference>
<dbReference type="GO" id="GO:0008409">
    <property type="term" value="F:5'-3' exonuclease activity"/>
    <property type="evidence" value="ECO:0007669"/>
    <property type="project" value="TreeGrafter"/>
</dbReference>
<organism evidence="11 12">
    <name type="scientific">Parasitella parasitica</name>
    <dbReference type="NCBI Taxonomy" id="35722"/>
    <lineage>
        <taxon>Eukaryota</taxon>
        <taxon>Fungi</taxon>
        <taxon>Fungi incertae sedis</taxon>
        <taxon>Mucoromycota</taxon>
        <taxon>Mucoromycotina</taxon>
        <taxon>Mucoromycetes</taxon>
        <taxon>Mucorales</taxon>
        <taxon>Mucorineae</taxon>
        <taxon>Mucoraceae</taxon>
        <taxon>Parasitella</taxon>
    </lineage>
</organism>